<dbReference type="PaxDb" id="214684-Q5KGL8"/>
<keyword evidence="4" id="KW-1185">Reference proteome</keyword>
<dbReference type="InterPro" id="IPR013702">
    <property type="entry name" value="FIST_domain_N"/>
</dbReference>
<dbReference type="HOGENOM" id="CLU_051231_0_0_1"/>
<feature type="region of interest" description="Disordered" evidence="1">
    <location>
        <begin position="101"/>
        <end position="133"/>
    </location>
</feature>
<evidence type="ECO:0000313" key="3">
    <source>
        <dbReference type="EMBL" id="AAW43564.1"/>
    </source>
</evidence>
<proteinExistence type="predicted"/>
<dbReference type="VEuPathDB" id="FungiDB:CNE03160"/>
<dbReference type="KEGG" id="cne:CNE03160"/>
<dbReference type="AlphaFoldDB" id="Q5KGL8"/>
<dbReference type="OrthoDB" id="10251508at2759"/>
<evidence type="ECO:0000259" key="2">
    <source>
        <dbReference type="Pfam" id="PF08495"/>
    </source>
</evidence>
<organism evidence="3 4">
    <name type="scientific">Cryptococcus deneoformans (strain JEC21 / ATCC MYA-565)</name>
    <name type="common">Cryptococcus neoformans var. neoformans serotype D</name>
    <dbReference type="NCBI Taxonomy" id="214684"/>
    <lineage>
        <taxon>Eukaryota</taxon>
        <taxon>Fungi</taxon>
        <taxon>Dikarya</taxon>
        <taxon>Basidiomycota</taxon>
        <taxon>Agaricomycotina</taxon>
        <taxon>Tremellomycetes</taxon>
        <taxon>Tremellales</taxon>
        <taxon>Cryptococcaceae</taxon>
        <taxon>Cryptococcus</taxon>
        <taxon>Cryptococcus neoformans species complex</taxon>
    </lineage>
</organism>
<dbReference type="EMBL" id="AE017345">
    <property type="protein sequence ID" value="AAW43564.1"/>
    <property type="molecule type" value="Genomic_DNA"/>
</dbReference>
<evidence type="ECO:0000313" key="4">
    <source>
        <dbReference type="Proteomes" id="UP000002149"/>
    </source>
</evidence>
<sequence>MLPKNLFSLTRRGLHSKTRTFYSPTPDFLHEYLSQDSLPGGSVSVFMLSTSLPNLPGHLSVLQAAFPTSIGSFSVSSPGSEPTVSLATFWGTDIKVFKSDQTGRAPAEVGRFQRPERQRNVPPEDRRGSTSRDVEAAFGQGWENLWNGEVENKRIAELEGVQADTFLLLSDSRPAPVLKALDSMFPKAIKTGILTAPTPFITNRPNTLLLNGTVIQSGTIGIAIKGLPSVYKTDFGLEPMLEPVTITSAKGNMLLEIDGANSNPTQVLINAIQQRGGTGLTKEEEFYLGFLDNGDVKRVIRILSGDPSRGAMSLDMEDSIITGQVVQFMHRAATPRNNLPLVDSIIFTSLSRSEQMDNHSMGVPRVMDGFIASSEDGFVYSNPLSSICTAPDATTTISWVPAVI</sequence>
<dbReference type="InParanoid" id="Q5KGL8"/>
<reference evidence="3 4" key="1">
    <citation type="journal article" date="2005" name="Science">
        <title>The genome of the basidiomycetous yeast and human pathogen Cryptococcus neoformans.</title>
        <authorList>
            <person name="Loftus B.J."/>
            <person name="Fung E."/>
            <person name="Roncaglia P."/>
            <person name="Rowley D."/>
            <person name="Amedeo P."/>
            <person name="Bruno D."/>
            <person name="Vamathevan J."/>
            <person name="Miranda M."/>
            <person name="Anderson I.J."/>
            <person name="Fraser J.A."/>
            <person name="Allen J.E."/>
            <person name="Bosdet I.E."/>
            <person name="Brent M.R."/>
            <person name="Chiu R."/>
            <person name="Doering T.L."/>
            <person name="Donlin M.J."/>
            <person name="D'Souza C.A."/>
            <person name="Fox D.S."/>
            <person name="Grinberg V."/>
            <person name="Fu J."/>
            <person name="Fukushima M."/>
            <person name="Haas B.J."/>
            <person name="Huang J.C."/>
            <person name="Janbon G."/>
            <person name="Jones S.J."/>
            <person name="Koo H.L."/>
            <person name="Krzywinski M.I."/>
            <person name="Kwon-Chung J.K."/>
            <person name="Lengeler K.B."/>
            <person name="Maiti R."/>
            <person name="Marra M.A."/>
            <person name="Marra R.E."/>
            <person name="Mathewson C.A."/>
            <person name="Mitchell T.G."/>
            <person name="Pertea M."/>
            <person name="Riggs F.R."/>
            <person name="Salzberg S.L."/>
            <person name="Schein J.E."/>
            <person name="Shvartsbeyn A."/>
            <person name="Shin H."/>
            <person name="Shumway M."/>
            <person name="Specht C.A."/>
            <person name="Suh B.B."/>
            <person name="Tenney A."/>
            <person name="Utterback T.R."/>
            <person name="Wickes B.L."/>
            <person name="Wortman J.R."/>
            <person name="Wye N.H."/>
            <person name="Kronstad J.W."/>
            <person name="Lodge J.K."/>
            <person name="Heitman J."/>
            <person name="Davis R.W."/>
            <person name="Fraser C.M."/>
            <person name="Hyman R.W."/>
        </authorList>
    </citation>
    <scope>NUCLEOTIDE SEQUENCE [LARGE SCALE GENOMIC DNA]</scope>
    <source>
        <strain evidence="4">JEC21 / ATCC MYA-565</strain>
    </source>
</reference>
<name>Q5KGL8_CRYD1</name>
<feature type="compositionally biased region" description="Basic and acidic residues" evidence="1">
    <location>
        <begin position="111"/>
        <end position="133"/>
    </location>
</feature>
<gene>
    <name evidence="3" type="ordered locus">CNE03160</name>
</gene>
<dbReference type="RefSeq" id="XP_570871.1">
    <property type="nucleotide sequence ID" value="XM_570871.2"/>
</dbReference>
<protein>
    <submittedName>
        <fullName evidence="3">Expressed protein</fullName>
    </submittedName>
</protein>
<dbReference type="Proteomes" id="UP000002149">
    <property type="component" value="Chromosome 5"/>
</dbReference>
<dbReference type="OMA" id="LHRSAFN"/>
<dbReference type="GeneID" id="3257683"/>
<feature type="domain" description="FIST" evidence="2">
    <location>
        <begin position="138"/>
        <end position="259"/>
    </location>
</feature>
<dbReference type="eggNOG" id="ENOG502S59R">
    <property type="taxonomic scope" value="Eukaryota"/>
</dbReference>
<dbReference type="Pfam" id="PF08495">
    <property type="entry name" value="FIST"/>
    <property type="match status" value="1"/>
</dbReference>
<accession>Q5KGL8</accession>
<evidence type="ECO:0000256" key="1">
    <source>
        <dbReference type="SAM" id="MobiDB-lite"/>
    </source>
</evidence>